<reference evidence="1 2" key="1">
    <citation type="journal article" date="2013" name="Proc. Natl. Acad. Sci. U.S.A.">
        <title>Candidate phylum TM6 genome recovered from a hospital sink biofilm provides genomic insights into this uncultivated phylum.</title>
        <authorList>
            <person name="McLean J.S."/>
            <person name="Lombardo M.J."/>
            <person name="Badger J.H."/>
            <person name="Edlund A."/>
            <person name="Novotny M."/>
            <person name="Yee-Greenbaum J."/>
            <person name="Vyahhi N."/>
            <person name="Hall A.P."/>
            <person name="Yang Y."/>
            <person name="Dupont C.L."/>
            <person name="Ziegler M.G."/>
            <person name="Chitsaz H."/>
            <person name="Allen A.E."/>
            <person name="Yooseph S."/>
            <person name="Tesler G."/>
            <person name="Pevzner P.A."/>
            <person name="Friedman R.M."/>
            <person name="Nealson K.H."/>
            <person name="Venter J.C."/>
            <person name="Lasken R.S."/>
        </authorList>
    </citation>
    <scope>NUCLEOTIDE SEQUENCE [LARGE SCALE GENOMIC DNA]</scope>
    <source>
        <strain evidence="1 2">TM6SC1</strain>
    </source>
</reference>
<accession>A0A0D2K5L1</accession>
<dbReference type="EMBL" id="ARQD01000001">
    <property type="protein sequence ID" value="KIX85537.1"/>
    <property type="molecule type" value="Genomic_DNA"/>
</dbReference>
<organism evidence="1 2">
    <name type="scientific">candidate division TM6 bacterium JCVI TM6SC1</name>
    <dbReference type="NCBI Taxonomy" id="1306947"/>
    <lineage>
        <taxon>Bacteria</taxon>
        <taxon>Candidatus Babelota</taxon>
        <taxon>Vermiphilus</taxon>
    </lineage>
</organism>
<dbReference type="AlphaFoldDB" id="A0A0D2K5L1"/>
<evidence type="ECO:0000313" key="1">
    <source>
        <dbReference type="EMBL" id="KIX85537.1"/>
    </source>
</evidence>
<proteinExistence type="predicted"/>
<dbReference type="Proteomes" id="UP000032214">
    <property type="component" value="Unassembled WGS sequence"/>
</dbReference>
<name>A0A0D2K5L1_9BACT</name>
<comment type="caution">
    <text evidence="1">The sequence shown here is derived from an EMBL/GenBank/DDBJ whole genome shotgun (WGS) entry which is preliminary data.</text>
</comment>
<gene>
    <name evidence="1" type="ORF">J120_01030</name>
</gene>
<evidence type="ECO:0000313" key="2">
    <source>
        <dbReference type="Proteomes" id="UP000032214"/>
    </source>
</evidence>
<protein>
    <submittedName>
        <fullName evidence="1">Uncharacterized protein</fullName>
    </submittedName>
</protein>
<dbReference type="eggNOG" id="ENOG5033VPS">
    <property type="taxonomic scope" value="Bacteria"/>
</dbReference>
<dbReference type="STRING" id="1306947.J120_01030"/>
<sequence length="412" mass="47293">MRNPLYILVGLVLLVSSLSHAMVFDNRYLPLLQKPFITIPCTSTNIIIDGIFSTASRAYGREDEEIPLFEIEGIFNQVPLARSFLLAGLPDPFSTFPDLYRAENINYILNGKLQMQGADVYIRQNLSPRWSVGLDMAVMKVNSRINFELKERDIELVLSQVDYSQIDFIRRTMLNTLGVDCGYNVQRGFSDIDMYARYARIWNYQYKFRRIETALRMGVLFPTGKRINIYEPTSIPFGGNGHWGFYGQFEAEFEVKEDWFAGFWTRLSGRAPRTYTARMPAGKEHPRYGVVVGPARVSPSPTFVFMPYAVAQNLREGFGAGVRYNLVVHGQDSWEDARIDKTIPVNLHELRERSSWSSEYFSLNVFYDFGKVKVDRAMAPILSIVWDIPSVLLIGNHFPRTYRVTVGLQLSF</sequence>
<keyword evidence="2" id="KW-1185">Reference proteome</keyword>